<dbReference type="GO" id="GO:0030182">
    <property type="term" value="P:neuron differentiation"/>
    <property type="evidence" value="ECO:0007669"/>
    <property type="project" value="TreeGrafter"/>
</dbReference>
<feature type="region of interest" description="Disordered" evidence="7">
    <location>
        <begin position="156"/>
        <end position="203"/>
    </location>
</feature>
<keyword evidence="2 6" id="KW-0812">Transmembrane</keyword>
<evidence type="ECO:0000256" key="5">
    <source>
        <dbReference type="ARBA" id="ARBA00023136"/>
    </source>
</evidence>
<feature type="region of interest" description="Disordered" evidence="7">
    <location>
        <begin position="1"/>
        <end position="38"/>
    </location>
</feature>
<gene>
    <name evidence="9" type="ORF">D9C73_019461</name>
</gene>
<feature type="compositionally biased region" description="Basic and acidic residues" evidence="7">
    <location>
        <begin position="91"/>
        <end position="103"/>
    </location>
</feature>
<evidence type="ECO:0000256" key="4">
    <source>
        <dbReference type="ARBA" id="ARBA00022989"/>
    </source>
</evidence>
<dbReference type="Gene3D" id="1.20.5.2480">
    <property type="match status" value="1"/>
</dbReference>
<feature type="transmembrane region" description="Helical" evidence="6">
    <location>
        <begin position="230"/>
        <end position="262"/>
    </location>
</feature>
<evidence type="ECO:0000256" key="6">
    <source>
        <dbReference type="RuleBase" id="RU210713"/>
    </source>
</evidence>
<dbReference type="GO" id="GO:0007420">
    <property type="term" value="P:brain development"/>
    <property type="evidence" value="ECO:0007669"/>
    <property type="project" value="TreeGrafter"/>
</dbReference>
<dbReference type="PANTHER" id="PTHR45799">
    <property type="entry name" value="RETICULON-LIKE PROTEIN"/>
    <property type="match status" value="1"/>
</dbReference>
<dbReference type="STRING" id="240159.A0A4U5VE05"/>
<evidence type="ECO:0000313" key="9">
    <source>
        <dbReference type="EMBL" id="TKS85881.1"/>
    </source>
</evidence>
<keyword evidence="4 6" id="KW-1133">Transmembrane helix</keyword>
<dbReference type="GO" id="GO:0071787">
    <property type="term" value="P:endoplasmic reticulum tubular network formation"/>
    <property type="evidence" value="ECO:0007669"/>
    <property type="project" value="TreeGrafter"/>
</dbReference>
<dbReference type="GO" id="GO:0043005">
    <property type="term" value="C:neuron projection"/>
    <property type="evidence" value="ECO:0007669"/>
    <property type="project" value="TreeGrafter"/>
</dbReference>
<name>A0A4U5VE05_COLLU</name>
<dbReference type="InterPro" id="IPR046964">
    <property type="entry name" value="RTN1-4"/>
</dbReference>
<sequence length="397" mass="43496">MADGVEHEVSTTTPMFSEEVHHYQAEPEPELEPELEKPKQDLFSMDDIVDLVGGAQDALDRHIAEDSAQQESTDTSSAPPEDLVTLLEPVHVPEPEPEVKEPEPVPEPEPEPEVETAIPDSTTFSFVPEPPTVVEEPEVVAPKAEPEIIKLVPEPQAAPEPEPEPEPEPQPPAPVSDALPVAEPRKAAPAPAEAAEQPAVTEEAPAPASLVDLLYWRDVKTTGVVFGASLLLLLSLMVCSIVSVSSYIGLALLSVTICFRIYKGILQAIQKSDEGHPFKQYLDQEVALSEDMVHKYSDIALAKLNKTICELRRLFLVEDLVDSIKFAVLMWILTYVGALFNGLTLLILGLIAVFSCPIIYEKHQAQIDHYLALVNNQVKDVIGKIQAKVPGMKRKTE</sequence>
<proteinExistence type="predicted"/>
<dbReference type="EMBL" id="CM014094">
    <property type="protein sequence ID" value="TKS85881.1"/>
    <property type="molecule type" value="Genomic_DNA"/>
</dbReference>
<dbReference type="PROSITE" id="PS50845">
    <property type="entry name" value="RETICULON"/>
    <property type="match status" value="1"/>
</dbReference>
<feature type="compositionally biased region" description="Low complexity" evidence="7">
    <location>
        <begin position="187"/>
        <end position="203"/>
    </location>
</feature>
<evidence type="ECO:0000256" key="7">
    <source>
        <dbReference type="SAM" id="MobiDB-lite"/>
    </source>
</evidence>
<dbReference type="Proteomes" id="UP000298787">
    <property type="component" value="Chromosome 17"/>
</dbReference>
<dbReference type="PANTHER" id="PTHR45799:SF1">
    <property type="entry name" value="RETICULON-4"/>
    <property type="match status" value="1"/>
</dbReference>
<dbReference type="FunFam" id="1.20.5.2480:FF:000001">
    <property type="entry name" value="Reticulon"/>
    <property type="match status" value="1"/>
</dbReference>
<evidence type="ECO:0000256" key="2">
    <source>
        <dbReference type="ARBA" id="ARBA00022692"/>
    </source>
</evidence>
<keyword evidence="3 6" id="KW-0256">Endoplasmic reticulum</keyword>
<evidence type="ECO:0000313" key="10">
    <source>
        <dbReference type="Proteomes" id="UP000298787"/>
    </source>
</evidence>
<feature type="domain" description="Reticulon" evidence="8">
    <location>
        <begin position="210"/>
        <end position="397"/>
    </location>
</feature>
<reference evidence="9 10" key="1">
    <citation type="submission" date="2019-01" db="EMBL/GenBank/DDBJ databases">
        <title>Genome Assembly of Collichthys lucidus.</title>
        <authorList>
            <person name="Cai M."/>
            <person name="Xiao S."/>
        </authorList>
    </citation>
    <scope>NUCLEOTIDE SEQUENCE [LARGE SCALE GENOMIC DNA]</scope>
    <source>
        <strain evidence="9">JT15FE1705JMU</strain>
        <tissue evidence="9">Muscle</tissue>
    </source>
</reference>
<dbReference type="Pfam" id="PF02453">
    <property type="entry name" value="Reticulon"/>
    <property type="match status" value="1"/>
</dbReference>
<evidence type="ECO:0000256" key="3">
    <source>
        <dbReference type="ARBA" id="ARBA00022824"/>
    </source>
</evidence>
<evidence type="ECO:0000256" key="1">
    <source>
        <dbReference type="ARBA" id="ARBA00004477"/>
    </source>
</evidence>
<dbReference type="AlphaFoldDB" id="A0A4U5VE05"/>
<feature type="region of interest" description="Disordered" evidence="7">
    <location>
        <begin position="56"/>
        <end position="144"/>
    </location>
</feature>
<accession>A0A4U5VE05</accession>
<dbReference type="GO" id="GO:0005789">
    <property type="term" value="C:endoplasmic reticulum membrane"/>
    <property type="evidence" value="ECO:0007669"/>
    <property type="project" value="UniProtKB-SubCell"/>
</dbReference>
<comment type="subcellular location">
    <subcellularLocation>
        <location evidence="1 6">Endoplasmic reticulum membrane</location>
        <topology evidence="1 6">Multi-pass membrane protein</topology>
    </subcellularLocation>
</comment>
<dbReference type="GO" id="GO:0014069">
    <property type="term" value="C:postsynaptic density"/>
    <property type="evidence" value="ECO:0007669"/>
    <property type="project" value="TreeGrafter"/>
</dbReference>
<feature type="compositionally biased region" description="Polar residues" evidence="7">
    <location>
        <begin position="67"/>
        <end position="78"/>
    </location>
</feature>
<protein>
    <recommendedName>
        <fullName evidence="6">Reticulon</fullName>
    </recommendedName>
</protein>
<feature type="transmembrane region" description="Helical" evidence="6">
    <location>
        <begin position="339"/>
        <end position="360"/>
    </location>
</feature>
<organism evidence="9 10">
    <name type="scientific">Collichthys lucidus</name>
    <name type="common">Big head croaker</name>
    <name type="synonym">Sciaena lucida</name>
    <dbReference type="NCBI Taxonomy" id="240159"/>
    <lineage>
        <taxon>Eukaryota</taxon>
        <taxon>Metazoa</taxon>
        <taxon>Chordata</taxon>
        <taxon>Craniata</taxon>
        <taxon>Vertebrata</taxon>
        <taxon>Euteleostomi</taxon>
        <taxon>Actinopterygii</taxon>
        <taxon>Neopterygii</taxon>
        <taxon>Teleostei</taxon>
        <taxon>Neoteleostei</taxon>
        <taxon>Acanthomorphata</taxon>
        <taxon>Eupercaria</taxon>
        <taxon>Sciaenidae</taxon>
        <taxon>Collichthys</taxon>
    </lineage>
</organism>
<feature type="compositionally biased region" description="Acidic residues" evidence="7">
    <location>
        <begin position="104"/>
        <end position="114"/>
    </location>
</feature>
<dbReference type="InterPro" id="IPR003388">
    <property type="entry name" value="Reticulon"/>
</dbReference>
<keyword evidence="10" id="KW-1185">Reference proteome</keyword>
<keyword evidence="5 6" id="KW-0472">Membrane</keyword>
<evidence type="ECO:0000259" key="8">
    <source>
        <dbReference type="PROSITE" id="PS50845"/>
    </source>
</evidence>